<name>A0ABU4TFZ5_9PSEU</name>
<evidence type="ECO:0000256" key="4">
    <source>
        <dbReference type="ARBA" id="ARBA00022842"/>
    </source>
</evidence>
<dbReference type="Proteomes" id="UP001285521">
    <property type="component" value="Unassembled WGS sequence"/>
</dbReference>
<feature type="domain" description="PIN" evidence="5">
    <location>
        <begin position="5"/>
        <end position="111"/>
    </location>
</feature>
<keyword evidence="2" id="KW-0479">Metal-binding</keyword>
<accession>A0ABU4TFZ5</accession>
<reference evidence="7 8" key="1">
    <citation type="submission" date="2023-11" db="EMBL/GenBank/DDBJ databases">
        <title>Lentzea sokolovensis, sp. nov., Lentzea kristufkii, sp. nov., and Lentzea miocenensis, sp. nov., rare actinobacteria from Sokolov Coal Basin, Miocene lacustrine sediment, Czech Republic.</title>
        <authorList>
            <person name="Lara A."/>
            <person name="Kotroba L."/>
            <person name="Nouioui I."/>
            <person name="Neumann-Schaal M."/>
            <person name="Mast Y."/>
            <person name="Chronakova A."/>
        </authorList>
    </citation>
    <scope>NUCLEOTIDE SEQUENCE [LARGE SCALE GENOMIC DNA]</scope>
    <source>
        <strain evidence="7 8">BCCO 10_0856</strain>
    </source>
</reference>
<evidence type="ECO:0000259" key="6">
    <source>
        <dbReference type="Pfam" id="PF26343"/>
    </source>
</evidence>
<keyword evidence="8" id="KW-1185">Reference proteome</keyword>
<protein>
    <submittedName>
        <fullName evidence="7">PIN domain-containing protein</fullName>
    </submittedName>
</protein>
<gene>
    <name evidence="7" type="ORF">SK803_43550</name>
</gene>
<dbReference type="EMBL" id="JAXAVW010000056">
    <property type="protein sequence ID" value="MDX8037110.1"/>
    <property type="molecule type" value="Genomic_DNA"/>
</dbReference>
<dbReference type="RefSeq" id="WP_319972108.1">
    <property type="nucleotide sequence ID" value="NZ_JAXAVW010000056.1"/>
</dbReference>
<dbReference type="Pfam" id="PF26343">
    <property type="entry name" value="VapC50_C"/>
    <property type="match status" value="1"/>
</dbReference>
<keyword evidence="1" id="KW-0540">Nuclease</keyword>
<evidence type="ECO:0000313" key="8">
    <source>
        <dbReference type="Proteomes" id="UP001285521"/>
    </source>
</evidence>
<keyword evidence="3" id="KW-0378">Hydrolase</keyword>
<dbReference type="InterPro" id="IPR029060">
    <property type="entry name" value="PIN-like_dom_sf"/>
</dbReference>
<feature type="domain" description="VapC50 C-terminal" evidence="6">
    <location>
        <begin position="129"/>
        <end position="171"/>
    </location>
</feature>
<dbReference type="SUPFAM" id="SSF88723">
    <property type="entry name" value="PIN domain-like"/>
    <property type="match status" value="1"/>
</dbReference>
<evidence type="ECO:0000256" key="1">
    <source>
        <dbReference type="ARBA" id="ARBA00022722"/>
    </source>
</evidence>
<dbReference type="Pfam" id="PF13470">
    <property type="entry name" value="PIN_3"/>
    <property type="match status" value="1"/>
</dbReference>
<organism evidence="7 8">
    <name type="scientific">Lentzea miocenica</name>
    <dbReference type="NCBI Taxonomy" id="3095431"/>
    <lineage>
        <taxon>Bacteria</taxon>
        <taxon>Bacillati</taxon>
        <taxon>Actinomycetota</taxon>
        <taxon>Actinomycetes</taxon>
        <taxon>Pseudonocardiales</taxon>
        <taxon>Pseudonocardiaceae</taxon>
        <taxon>Lentzea</taxon>
    </lineage>
</organism>
<evidence type="ECO:0000256" key="3">
    <source>
        <dbReference type="ARBA" id="ARBA00022801"/>
    </source>
</evidence>
<keyword evidence="4" id="KW-0460">Magnesium</keyword>
<comment type="caution">
    <text evidence="7">The sequence shown here is derived from an EMBL/GenBank/DDBJ whole genome shotgun (WGS) entry which is preliminary data.</text>
</comment>
<evidence type="ECO:0000256" key="2">
    <source>
        <dbReference type="ARBA" id="ARBA00022723"/>
    </source>
</evidence>
<evidence type="ECO:0000313" key="7">
    <source>
        <dbReference type="EMBL" id="MDX8037110.1"/>
    </source>
</evidence>
<evidence type="ECO:0000259" key="5">
    <source>
        <dbReference type="Pfam" id="PF13470"/>
    </source>
</evidence>
<proteinExistence type="predicted"/>
<dbReference type="InterPro" id="IPR058652">
    <property type="entry name" value="VapC50_C"/>
</dbReference>
<sequence>MSFVVLYDANVLYPSTLRDLLIRIAAAGLVQAKWTDQILDEVFRSLRANRPDLSDEQLARTRSLMMTSIRDCMVTGYEPLISALDLPDPDDRHVLAAAIRARAQVIVTNNLKDFPARSLRQWDIDPKDADDFVCDQIGLDAKVVWSCVQQIANSWRTPPGTIGDVLISLERVWTGAVSGRTPGALNSHLP</sequence>
<dbReference type="InterPro" id="IPR002716">
    <property type="entry name" value="PIN_dom"/>
</dbReference>